<dbReference type="PANTHER" id="PTHR46873:SF1">
    <property type="entry name" value="EXPRESSED PROTEIN"/>
    <property type="match status" value="1"/>
</dbReference>
<evidence type="ECO:0000259" key="3">
    <source>
        <dbReference type="Pfam" id="PF00160"/>
    </source>
</evidence>
<reference evidence="4" key="1">
    <citation type="submission" date="2021-01" db="EMBL/GenBank/DDBJ databases">
        <authorList>
            <person name="Corre E."/>
            <person name="Pelletier E."/>
            <person name="Niang G."/>
            <person name="Scheremetjew M."/>
            <person name="Finn R."/>
            <person name="Kale V."/>
            <person name="Holt S."/>
            <person name="Cochrane G."/>
            <person name="Meng A."/>
            <person name="Brown T."/>
            <person name="Cohen L."/>
        </authorList>
    </citation>
    <scope>NUCLEOTIDE SEQUENCE</scope>
    <source>
        <strain evidence="4">Grunow 1884</strain>
    </source>
</reference>
<dbReference type="GO" id="GO:0003755">
    <property type="term" value="F:peptidyl-prolyl cis-trans isomerase activity"/>
    <property type="evidence" value="ECO:0007669"/>
    <property type="project" value="InterPro"/>
</dbReference>
<feature type="transmembrane region" description="Helical" evidence="2">
    <location>
        <begin position="51"/>
        <end position="70"/>
    </location>
</feature>
<feature type="region of interest" description="Disordered" evidence="1">
    <location>
        <begin position="1"/>
        <end position="41"/>
    </location>
</feature>
<dbReference type="Pfam" id="PF00160">
    <property type="entry name" value="Pro_isomerase"/>
    <property type="match status" value="1"/>
</dbReference>
<dbReference type="InterPro" id="IPR029000">
    <property type="entry name" value="Cyclophilin-like_dom_sf"/>
</dbReference>
<evidence type="ECO:0000313" key="4">
    <source>
        <dbReference type="EMBL" id="CAD9331537.1"/>
    </source>
</evidence>
<name>A0A7S2EF05_TRICV</name>
<dbReference type="Gene3D" id="2.40.100.10">
    <property type="entry name" value="Cyclophilin-like"/>
    <property type="match status" value="1"/>
</dbReference>
<dbReference type="SUPFAM" id="SSF50891">
    <property type="entry name" value="Cyclophilin-like"/>
    <property type="match status" value="1"/>
</dbReference>
<keyword evidence="2" id="KW-1133">Transmembrane helix</keyword>
<dbReference type="AlphaFoldDB" id="A0A7S2EF05"/>
<accession>A0A7S2EF05</accession>
<gene>
    <name evidence="4" type="ORF">OSIN01602_LOCUS6171</name>
</gene>
<sequence length="332" mass="36035">MAGVRSRARGADDDDHGKNISKGRLRFRRRTGKNSVRRPQRTAFARMDPTVMALLLAAACLLFLCGALYLRTFGQADSPSFGSSSLSGLPAVEEAPIVGAKVANAVNGADSGDGALGQRSGVRGAIARYVLEKDRLGNAREGLRDNGADVREDDELGLVEVVTLTTSHGDIQIRLRPDLSPESVRYVREVLASPEPCSPCNFYRAEKPGIFQGKIVKKGVSANQELGKCPEDYLKDGTPPKRDCPPHDPQCGCHGPIMTRGMVGWAGGGPGPDFFIDMYKKPADWWANDHTVWGEILDEMSLAVVDKMFELPATNRGGMTFLDEHIHFDIIG</sequence>
<dbReference type="PANTHER" id="PTHR46873">
    <property type="entry name" value="EXPRESSED PROTEIN"/>
    <property type="match status" value="1"/>
</dbReference>
<feature type="compositionally biased region" description="Basic and acidic residues" evidence="1">
    <location>
        <begin position="9"/>
        <end position="18"/>
    </location>
</feature>
<dbReference type="EMBL" id="HBGO01011056">
    <property type="protein sequence ID" value="CAD9331537.1"/>
    <property type="molecule type" value="Transcribed_RNA"/>
</dbReference>
<dbReference type="InterPro" id="IPR002130">
    <property type="entry name" value="Cyclophilin-type_PPIase_dom"/>
</dbReference>
<proteinExistence type="predicted"/>
<keyword evidence="2" id="KW-0472">Membrane</keyword>
<evidence type="ECO:0000256" key="2">
    <source>
        <dbReference type="SAM" id="Phobius"/>
    </source>
</evidence>
<keyword evidence="2" id="KW-0812">Transmembrane</keyword>
<protein>
    <recommendedName>
        <fullName evidence="3">PPIase cyclophilin-type domain-containing protein</fullName>
    </recommendedName>
</protein>
<organism evidence="4">
    <name type="scientific">Trieres chinensis</name>
    <name type="common">Marine centric diatom</name>
    <name type="synonym">Odontella sinensis</name>
    <dbReference type="NCBI Taxonomy" id="1514140"/>
    <lineage>
        <taxon>Eukaryota</taxon>
        <taxon>Sar</taxon>
        <taxon>Stramenopiles</taxon>
        <taxon>Ochrophyta</taxon>
        <taxon>Bacillariophyta</taxon>
        <taxon>Mediophyceae</taxon>
        <taxon>Biddulphiophycidae</taxon>
        <taxon>Eupodiscales</taxon>
        <taxon>Parodontellaceae</taxon>
        <taxon>Trieres</taxon>
    </lineage>
</organism>
<evidence type="ECO:0000256" key="1">
    <source>
        <dbReference type="SAM" id="MobiDB-lite"/>
    </source>
</evidence>
<feature type="domain" description="PPIase cyclophilin-type" evidence="3">
    <location>
        <begin position="162"/>
        <end position="312"/>
    </location>
</feature>
<feature type="compositionally biased region" description="Basic residues" evidence="1">
    <location>
        <begin position="19"/>
        <end position="40"/>
    </location>
</feature>